<dbReference type="Proteomes" id="UP000636800">
    <property type="component" value="Chromosome 7"/>
</dbReference>
<evidence type="ECO:0000256" key="1">
    <source>
        <dbReference type="ARBA" id="ARBA00004123"/>
    </source>
</evidence>
<evidence type="ECO:0000259" key="5">
    <source>
        <dbReference type="PROSITE" id="PS51514"/>
    </source>
</evidence>
<feature type="domain" description="BRX" evidence="5">
    <location>
        <begin position="182"/>
        <end position="237"/>
    </location>
</feature>
<gene>
    <name evidence="6" type="ORF">HPP92_014912</name>
</gene>
<feature type="compositionally biased region" description="Acidic residues" evidence="4">
    <location>
        <begin position="56"/>
        <end position="68"/>
    </location>
</feature>
<proteinExistence type="inferred from homology"/>
<comment type="caution">
    <text evidence="6">The sequence shown here is derived from an EMBL/GenBank/DDBJ whole genome shotgun (WGS) entry which is preliminary data.</text>
</comment>
<dbReference type="InterPro" id="IPR013591">
    <property type="entry name" value="Brevis_radix_dom"/>
</dbReference>
<name>A0A835QMH6_VANPL</name>
<feature type="compositionally biased region" description="Basic and acidic residues" evidence="4">
    <location>
        <begin position="240"/>
        <end position="256"/>
    </location>
</feature>
<feature type="compositionally biased region" description="Polar residues" evidence="4">
    <location>
        <begin position="141"/>
        <end position="154"/>
    </location>
</feature>
<evidence type="ECO:0000256" key="4">
    <source>
        <dbReference type="SAM" id="MobiDB-lite"/>
    </source>
</evidence>
<sequence>MEEKRLLLAKRPIGELKSLSLKAKESKWLPDTNINKIDAKESKETKAKELATREEKEEEEEEEEEWVAEPEPGVLITLVPLGDEGNFIKKIRFSVERFDAMEAQKWWSENYDRLMELYCICLPPSPYQSNEDELDSGEVQLASTSQSSNEQSNAICEDQEHPEEVQESSKAASTKGIKGKVVKWVIEDESGVFLTIRSLPDDTKEIVRVELCRERFGDVNAKLWWEENKTSRKLSSNNHKLQEPERRMRDNGERSGKLNNPVTSEFSHTANQFDGVNGISNAHGGGKQLSKDSTSLGKLRMALLPRIRNAARSYARAASTAVSKVPSQTLDPRRLGLRISAANFPHGRCLTPRYFRSSVNSAVG</sequence>
<dbReference type="Pfam" id="PF08381">
    <property type="entry name" value="BRX"/>
    <property type="match status" value="2"/>
</dbReference>
<comment type="similarity">
    <text evidence="2">Belongs to the BRX family.</text>
</comment>
<evidence type="ECO:0000256" key="2">
    <source>
        <dbReference type="ARBA" id="ARBA00009057"/>
    </source>
</evidence>
<dbReference type="PANTHER" id="PTHR46058">
    <property type="entry name" value="PROTEIN BREVIS RADIX-LIKE 1"/>
    <property type="match status" value="1"/>
</dbReference>
<dbReference type="PANTHER" id="PTHR46058:SF3">
    <property type="entry name" value="PROTEIN BREVIS RADIX-LIKE 4"/>
    <property type="match status" value="1"/>
</dbReference>
<accession>A0A835QMH6</accession>
<evidence type="ECO:0000313" key="6">
    <source>
        <dbReference type="EMBL" id="KAG0473055.1"/>
    </source>
</evidence>
<dbReference type="PROSITE" id="PS51514">
    <property type="entry name" value="BRX"/>
    <property type="match status" value="2"/>
</dbReference>
<dbReference type="GO" id="GO:0005634">
    <property type="term" value="C:nucleus"/>
    <property type="evidence" value="ECO:0007669"/>
    <property type="project" value="UniProtKB-SubCell"/>
</dbReference>
<comment type="subcellular location">
    <subcellularLocation>
        <location evidence="1">Nucleus</location>
    </subcellularLocation>
</comment>
<dbReference type="InterPro" id="IPR044532">
    <property type="entry name" value="BRX-like"/>
</dbReference>
<evidence type="ECO:0000313" key="7">
    <source>
        <dbReference type="Proteomes" id="UP000636800"/>
    </source>
</evidence>
<feature type="region of interest" description="Disordered" evidence="4">
    <location>
        <begin position="130"/>
        <end position="172"/>
    </location>
</feature>
<keyword evidence="7" id="KW-1185">Reference proteome</keyword>
<dbReference type="OrthoDB" id="775994at2759"/>
<protein>
    <recommendedName>
        <fullName evidence="5">BRX domain-containing protein</fullName>
    </recommendedName>
</protein>
<feature type="region of interest" description="Disordered" evidence="4">
    <location>
        <begin position="39"/>
        <end position="69"/>
    </location>
</feature>
<feature type="domain" description="BRX" evidence="5">
    <location>
        <begin position="64"/>
        <end position="119"/>
    </location>
</feature>
<dbReference type="EMBL" id="JADCNL010000007">
    <property type="protein sequence ID" value="KAG0473055.1"/>
    <property type="molecule type" value="Genomic_DNA"/>
</dbReference>
<keyword evidence="3" id="KW-0539">Nucleus</keyword>
<organism evidence="6 7">
    <name type="scientific">Vanilla planifolia</name>
    <name type="common">Vanilla</name>
    <dbReference type="NCBI Taxonomy" id="51239"/>
    <lineage>
        <taxon>Eukaryota</taxon>
        <taxon>Viridiplantae</taxon>
        <taxon>Streptophyta</taxon>
        <taxon>Embryophyta</taxon>
        <taxon>Tracheophyta</taxon>
        <taxon>Spermatophyta</taxon>
        <taxon>Magnoliopsida</taxon>
        <taxon>Liliopsida</taxon>
        <taxon>Asparagales</taxon>
        <taxon>Orchidaceae</taxon>
        <taxon>Vanilloideae</taxon>
        <taxon>Vanilleae</taxon>
        <taxon>Vanilla</taxon>
    </lineage>
</organism>
<feature type="region of interest" description="Disordered" evidence="4">
    <location>
        <begin position="230"/>
        <end position="261"/>
    </location>
</feature>
<feature type="compositionally biased region" description="Basic and acidic residues" evidence="4">
    <location>
        <begin position="39"/>
        <end position="55"/>
    </location>
</feature>
<dbReference type="AlphaFoldDB" id="A0A835QMH6"/>
<evidence type="ECO:0000256" key="3">
    <source>
        <dbReference type="ARBA" id="ARBA00023242"/>
    </source>
</evidence>
<reference evidence="6 7" key="1">
    <citation type="journal article" date="2020" name="Nat. Food">
        <title>A phased Vanilla planifolia genome enables genetic improvement of flavour and production.</title>
        <authorList>
            <person name="Hasing T."/>
            <person name="Tang H."/>
            <person name="Brym M."/>
            <person name="Khazi F."/>
            <person name="Huang T."/>
            <person name="Chambers A.H."/>
        </authorList>
    </citation>
    <scope>NUCLEOTIDE SEQUENCE [LARGE SCALE GENOMIC DNA]</scope>
    <source>
        <tissue evidence="6">Leaf</tissue>
    </source>
</reference>